<comment type="catalytic activity">
    <reaction evidence="4">
        <text>UTP + H2O = UMP + diphosphate + H(+)</text>
        <dbReference type="Rhea" id="RHEA:29395"/>
        <dbReference type="ChEBI" id="CHEBI:15377"/>
        <dbReference type="ChEBI" id="CHEBI:15378"/>
        <dbReference type="ChEBI" id="CHEBI:33019"/>
        <dbReference type="ChEBI" id="CHEBI:46398"/>
        <dbReference type="ChEBI" id="CHEBI:57865"/>
        <dbReference type="EC" id="3.6.1.9"/>
    </reaction>
</comment>
<dbReference type="NCBIfam" id="TIGR00172">
    <property type="entry name" value="maf"/>
    <property type="match status" value="1"/>
</dbReference>
<dbReference type="InterPro" id="IPR003697">
    <property type="entry name" value="Maf-like"/>
</dbReference>
<evidence type="ECO:0000256" key="3">
    <source>
        <dbReference type="ARBA" id="ARBA00023080"/>
    </source>
</evidence>
<keyword evidence="4" id="KW-0963">Cytoplasm</keyword>
<dbReference type="HAMAP" id="MF_00528">
    <property type="entry name" value="Maf"/>
    <property type="match status" value="1"/>
</dbReference>
<dbReference type="Pfam" id="PF02545">
    <property type="entry name" value="Maf"/>
    <property type="match status" value="1"/>
</dbReference>
<sequence>MTMAAKDDAGMRKQGPNGQPSPVLCLASASPRRRALLNSIGVAVEVVATNVDETPLPGECAAAYVERLARAKASAALGHTALPVLGSDTAVVLDGRILGKPVDEADAHAMLAALSGRSHEVLTGVAVIGPRGVCACVVTTTVHMRMVEGDEIRSYWRTGEPQDKAGGYAIQGLASVFVEQIHGSHSAVVGLPLFETAQLLSKQGVSVWSARL</sequence>
<comment type="similarity">
    <text evidence="4">Belongs to the Maf family. YhdE subfamily.</text>
</comment>
<feature type="site" description="Important for substrate specificity" evidence="4">
    <location>
        <position position="32"/>
    </location>
</feature>
<evidence type="ECO:0000256" key="2">
    <source>
        <dbReference type="ARBA" id="ARBA00022801"/>
    </source>
</evidence>
<comment type="function">
    <text evidence="4">Nucleoside triphosphate pyrophosphatase that hydrolyzes dTTP and UTP. May have a dual role in cell division arrest and in preventing the incorporation of modified nucleotides into cellular nucleic acids.</text>
</comment>
<keyword evidence="7" id="KW-1185">Reference proteome</keyword>
<evidence type="ECO:0000256" key="1">
    <source>
        <dbReference type="ARBA" id="ARBA00001968"/>
    </source>
</evidence>
<comment type="cofactor">
    <cofactor evidence="1 4">
        <name>a divalent metal cation</name>
        <dbReference type="ChEBI" id="CHEBI:60240"/>
    </cofactor>
</comment>
<reference evidence="6 7" key="1">
    <citation type="journal article" date="2021" name="Sci. Rep.">
        <title>Genome analysis of a halophilic bacterium Halomonas malpeensis YU-PRIM-29(T) reveals its exopolysaccharide and pigment producing capabilities.</title>
        <authorList>
            <person name="Athmika"/>
            <person name="Ghate S.D."/>
            <person name="Arun A.B."/>
            <person name="Rao S.S."/>
            <person name="Kumar S.T.A."/>
            <person name="Kandiyil M.K."/>
            <person name="Saptami K."/>
            <person name="Rekha P.D."/>
        </authorList>
    </citation>
    <scope>NUCLEOTIDE SEQUENCE [LARGE SCALE GENOMIC DNA]</scope>
    <source>
        <strain evidence="7">prim 29</strain>
    </source>
</reference>
<keyword evidence="2 4" id="KW-0378">Hydrolase</keyword>
<feature type="region of interest" description="Disordered" evidence="5">
    <location>
        <begin position="1"/>
        <end position="23"/>
    </location>
</feature>
<feature type="site" description="Important for substrate specificity" evidence="4">
    <location>
        <position position="89"/>
    </location>
</feature>
<comment type="subcellular location">
    <subcellularLocation>
        <location evidence="4">Cytoplasm</location>
    </subcellularLocation>
</comment>
<evidence type="ECO:0000313" key="6">
    <source>
        <dbReference type="EMBL" id="MCB8889692.1"/>
    </source>
</evidence>
<keyword evidence="3 4" id="KW-0546">Nucleotide metabolism</keyword>
<dbReference type="Gene3D" id="3.90.950.10">
    <property type="match status" value="1"/>
</dbReference>
<comment type="caution">
    <text evidence="6">The sequence shown here is derived from an EMBL/GenBank/DDBJ whole genome shotgun (WGS) entry which is preliminary data.</text>
</comment>
<feature type="site" description="Important for substrate specificity" evidence="4">
    <location>
        <position position="171"/>
    </location>
</feature>
<comment type="catalytic activity">
    <reaction evidence="4">
        <text>dTTP + H2O = dTMP + diphosphate + H(+)</text>
        <dbReference type="Rhea" id="RHEA:28534"/>
        <dbReference type="ChEBI" id="CHEBI:15377"/>
        <dbReference type="ChEBI" id="CHEBI:15378"/>
        <dbReference type="ChEBI" id="CHEBI:33019"/>
        <dbReference type="ChEBI" id="CHEBI:37568"/>
        <dbReference type="ChEBI" id="CHEBI:63528"/>
        <dbReference type="EC" id="3.6.1.9"/>
    </reaction>
</comment>
<feature type="active site" description="Proton acceptor" evidence="4">
    <location>
        <position position="88"/>
    </location>
</feature>
<dbReference type="PANTHER" id="PTHR43213">
    <property type="entry name" value="BIFUNCTIONAL DTTP/UTP PYROPHOSPHATASE/METHYLTRANSFERASE PROTEIN-RELATED"/>
    <property type="match status" value="1"/>
</dbReference>
<feature type="compositionally biased region" description="Basic and acidic residues" evidence="5">
    <location>
        <begin position="1"/>
        <end position="11"/>
    </location>
</feature>
<accession>A0ABS8DTT0</accession>
<comment type="caution">
    <text evidence="4">Lacks conserved residue(s) required for the propagation of feature annotation.</text>
</comment>
<dbReference type="PIRSF" id="PIRSF006305">
    <property type="entry name" value="Maf"/>
    <property type="match status" value="1"/>
</dbReference>
<dbReference type="Proteomes" id="UP001319882">
    <property type="component" value="Unassembled WGS sequence"/>
</dbReference>
<dbReference type="EC" id="3.6.1.9" evidence="4"/>
<evidence type="ECO:0000256" key="5">
    <source>
        <dbReference type="SAM" id="MobiDB-lite"/>
    </source>
</evidence>
<name>A0ABS8DTT0_9GAMM</name>
<protein>
    <recommendedName>
        <fullName evidence="4">dTTP/UTP pyrophosphatase</fullName>
        <shortName evidence="4">dTTPase/UTPase</shortName>
        <ecNumber evidence="4">3.6.1.9</ecNumber>
    </recommendedName>
    <alternativeName>
        <fullName evidence="4">Nucleoside triphosphate pyrophosphatase</fullName>
    </alternativeName>
    <alternativeName>
        <fullName evidence="4">Nucleotide pyrophosphatase</fullName>
        <shortName evidence="4">Nucleotide PPase</shortName>
    </alternativeName>
</protein>
<proteinExistence type="inferred from homology"/>
<evidence type="ECO:0000313" key="7">
    <source>
        <dbReference type="Proteomes" id="UP001319882"/>
    </source>
</evidence>
<dbReference type="CDD" id="cd00555">
    <property type="entry name" value="Maf"/>
    <property type="match status" value="1"/>
</dbReference>
<organism evidence="6 7">
    <name type="scientific">Vreelandella malpeensis</name>
    <dbReference type="NCBI Taxonomy" id="1172368"/>
    <lineage>
        <taxon>Bacteria</taxon>
        <taxon>Pseudomonadati</taxon>
        <taxon>Pseudomonadota</taxon>
        <taxon>Gammaproteobacteria</taxon>
        <taxon>Oceanospirillales</taxon>
        <taxon>Halomonadaceae</taxon>
        <taxon>Vreelandella</taxon>
    </lineage>
</organism>
<gene>
    <name evidence="6" type="primary">maf</name>
    <name evidence="6" type="ORF">GEV37_11260</name>
</gene>
<dbReference type="EMBL" id="WHVL01000004">
    <property type="protein sequence ID" value="MCB8889692.1"/>
    <property type="molecule type" value="Genomic_DNA"/>
</dbReference>
<dbReference type="InterPro" id="IPR029001">
    <property type="entry name" value="ITPase-like_fam"/>
</dbReference>
<dbReference type="SUPFAM" id="SSF52972">
    <property type="entry name" value="ITPase-like"/>
    <property type="match status" value="1"/>
</dbReference>
<dbReference type="PANTHER" id="PTHR43213:SF5">
    <property type="entry name" value="BIFUNCTIONAL DTTP_UTP PYROPHOSPHATASE_METHYLTRANSFERASE PROTEIN-RELATED"/>
    <property type="match status" value="1"/>
</dbReference>
<evidence type="ECO:0000256" key="4">
    <source>
        <dbReference type="HAMAP-Rule" id="MF_00528"/>
    </source>
</evidence>